<dbReference type="Pfam" id="PF00385">
    <property type="entry name" value="Chromo"/>
    <property type="match status" value="1"/>
</dbReference>
<comment type="subcellular location">
    <subcellularLocation>
        <location evidence="1">Nucleus</location>
    </subcellularLocation>
</comment>
<evidence type="ECO:0000259" key="12">
    <source>
        <dbReference type="PROSITE" id="PS51038"/>
    </source>
</evidence>
<sequence>MVTPRKKNPKASPKSKKTTNPERASPEVPASSTVVDGREMNPSARKNKSNAPPASAPEPKKSKRTKPKAGPCSIVVDGPEPTFVGEPLTDKEARRRWPESYRKEKQVAGPISSKGDEDSLQARSHFTMAEVDGIRYDLYDDAHVLAGEGEPPYICKIVEMFEAVDGQLYFTAQWYYRVQDTVVKDCVEIDSRRVFFSDVKDHNPLECLLEKITIVRLALNVDPDVKNKLIQECKYYCDTKYLLPHSTFVNLLPENMQSGSHIPSTISCGVVGESCHVISELTKSTIVREQCLQELKLLDLYAGCGGMSTGLCLGARLSNVNLVTRWAVDINEYALKSLKLNHPETEVRKEYAENFLILLKKWKGLCISFNLVEGDNSEIPVNFFATNDPSDEEEDDNQNKDNAEDSEVYEVEKILDICYGEPEEKDRGLYFKVHWKGYGSDEDTWEPIESLRDCKDSVQEFVSCGFRSKMLPLPGDVDVVCGGPPCQGISGFNRFRDKENPLNDKKNEQVVVFMDIVQYLKPKYVLMENVVDLLKFAEGFLGRYAIGRLVDMNYQARIGMMCAGAYGLPQFRMRVFLWGACPTERLPQYPLPTHDVVVKGHTPTEWEENAVCSEGHQSTLKEKLFLEDALSDLPAVNNNECRDEMPYGSPPQTEFQKMIRLSRNYLLGSSKSEPYNVMIYDHQPLTVNADDYARICRIPKEKGANFRNLTGVRVRPDKTVEWNPDVDRVYLDSGAPLVPDYAMSFVKGKSSKPFGRLWWDEIVSTVVTRAEPHNQACFKFAILHPDQDRVLTIRENARLQGFPDYYKLCGPVKERYIQVGNAVAVPVARALGYALGRALNGLVDHRSMFELPDGFPNHLEDIPSPEVRE</sequence>
<dbReference type="FunFam" id="3.90.120.10:FF:000003">
    <property type="entry name" value="DNA (cytosine-5)-methyltransferase 1"/>
    <property type="match status" value="1"/>
</dbReference>
<comment type="caution">
    <text evidence="13">The sequence shown here is derived from an EMBL/GenBank/DDBJ whole genome shotgun (WGS) entry which is preliminary data.</text>
</comment>
<keyword evidence="6" id="KW-0238">DNA-binding</keyword>
<evidence type="ECO:0000256" key="4">
    <source>
        <dbReference type="ARBA" id="ARBA00022679"/>
    </source>
</evidence>
<evidence type="ECO:0000313" key="14">
    <source>
        <dbReference type="Proteomes" id="UP000238479"/>
    </source>
</evidence>
<organism evidence="13 14">
    <name type="scientific">Rosa chinensis</name>
    <name type="common">China rose</name>
    <dbReference type="NCBI Taxonomy" id="74649"/>
    <lineage>
        <taxon>Eukaryota</taxon>
        <taxon>Viridiplantae</taxon>
        <taxon>Streptophyta</taxon>
        <taxon>Embryophyta</taxon>
        <taxon>Tracheophyta</taxon>
        <taxon>Spermatophyta</taxon>
        <taxon>Magnoliopsida</taxon>
        <taxon>eudicotyledons</taxon>
        <taxon>Gunneridae</taxon>
        <taxon>Pentapetalae</taxon>
        <taxon>rosids</taxon>
        <taxon>fabids</taxon>
        <taxon>Rosales</taxon>
        <taxon>Rosaceae</taxon>
        <taxon>Rosoideae</taxon>
        <taxon>Rosoideae incertae sedis</taxon>
        <taxon>Rosa</taxon>
    </lineage>
</organism>
<feature type="domain" description="Chromo" evidence="11">
    <location>
        <begin position="409"/>
        <end position="461"/>
    </location>
</feature>
<feature type="region of interest" description="Disordered" evidence="10">
    <location>
        <begin position="1"/>
        <end position="119"/>
    </location>
</feature>
<dbReference type="InterPro" id="IPR000953">
    <property type="entry name" value="Chromo/chromo_shadow_dom"/>
</dbReference>
<dbReference type="Pfam" id="PF01426">
    <property type="entry name" value="BAH"/>
    <property type="match status" value="1"/>
</dbReference>
<dbReference type="Gene3D" id="2.30.30.490">
    <property type="match status" value="1"/>
</dbReference>
<dbReference type="InterPro" id="IPR050390">
    <property type="entry name" value="C5-Methyltransferase"/>
</dbReference>
<dbReference type="AlphaFoldDB" id="A0A2P6R405"/>
<evidence type="ECO:0000256" key="8">
    <source>
        <dbReference type="ARBA" id="ARBA00047422"/>
    </source>
</evidence>
<dbReference type="Proteomes" id="UP000238479">
    <property type="component" value="Chromosome 4"/>
</dbReference>
<keyword evidence="14" id="KW-1185">Reference proteome</keyword>
<keyword evidence="3 9" id="KW-0489">Methyltransferase</keyword>
<feature type="compositionally biased region" description="Basic residues" evidence="10">
    <location>
        <begin position="1"/>
        <end position="17"/>
    </location>
</feature>
<reference evidence="13 14" key="1">
    <citation type="journal article" date="2018" name="Nat. Genet.">
        <title>The Rosa genome provides new insights in the design of modern roses.</title>
        <authorList>
            <person name="Bendahmane M."/>
        </authorList>
    </citation>
    <scope>NUCLEOTIDE SEQUENCE [LARGE SCALE GENOMIC DNA]</scope>
    <source>
        <strain evidence="14">cv. Old Blush</strain>
    </source>
</reference>
<accession>A0A2P6R405</accession>
<name>A0A2P6R405_ROSCH</name>
<evidence type="ECO:0000256" key="2">
    <source>
        <dbReference type="ARBA" id="ARBA00011975"/>
    </source>
</evidence>
<dbReference type="EMBL" id="PDCK01000042">
    <property type="protein sequence ID" value="PRQ41177.1"/>
    <property type="molecule type" value="Genomic_DNA"/>
</dbReference>
<comment type="catalytic activity">
    <reaction evidence="8">
        <text>a 2'-deoxycytidine in DNA + S-adenosyl-L-methionine = a 5-methyl-2'-deoxycytidine in DNA + S-adenosyl-L-homocysteine + H(+)</text>
        <dbReference type="Rhea" id="RHEA:13681"/>
        <dbReference type="Rhea" id="RHEA-COMP:11369"/>
        <dbReference type="Rhea" id="RHEA-COMP:11370"/>
        <dbReference type="ChEBI" id="CHEBI:15378"/>
        <dbReference type="ChEBI" id="CHEBI:57856"/>
        <dbReference type="ChEBI" id="CHEBI:59789"/>
        <dbReference type="ChEBI" id="CHEBI:85452"/>
        <dbReference type="ChEBI" id="CHEBI:85454"/>
        <dbReference type="EC" id="2.1.1.37"/>
    </reaction>
</comment>
<keyword evidence="7" id="KW-0539">Nucleus</keyword>
<dbReference type="GO" id="GO:0032259">
    <property type="term" value="P:methylation"/>
    <property type="evidence" value="ECO:0007669"/>
    <property type="project" value="UniProtKB-KW"/>
</dbReference>
<dbReference type="PROSITE" id="PS51038">
    <property type="entry name" value="BAH"/>
    <property type="match status" value="1"/>
</dbReference>
<dbReference type="PANTHER" id="PTHR10629:SF50">
    <property type="entry name" value="DNA (CYTOSINE-5)-METHYLTRANSFERASE CMT3"/>
    <property type="match status" value="1"/>
</dbReference>
<evidence type="ECO:0000256" key="1">
    <source>
        <dbReference type="ARBA" id="ARBA00004123"/>
    </source>
</evidence>
<dbReference type="SUPFAM" id="SSF54160">
    <property type="entry name" value="Chromo domain-like"/>
    <property type="match status" value="1"/>
</dbReference>
<dbReference type="Gene3D" id="3.90.120.10">
    <property type="entry name" value="DNA Methylase, subunit A, domain 2"/>
    <property type="match status" value="1"/>
</dbReference>
<dbReference type="GO" id="GO:0005634">
    <property type="term" value="C:nucleus"/>
    <property type="evidence" value="ECO:0007669"/>
    <property type="project" value="UniProtKB-SubCell"/>
</dbReference>
<feature type="domain" description="BAH" evidence="12">
    <location>
        <begin position="134"/>
        <end position="252"/>
    </location>
</feature>
<dbReference type="Pfam" id="PF00145">
    <property type="entry name" value="DNA_methylase"/>
    <property type="match status" value="1"/>
</dbReference>
<evidence type="ECO:0000313" key="13">
    <source>
        <dbReference type="EMBL" id="PRQ41177.1"/>
    </source>
</evidence>
<evidence type="ECO:0000256" key="5">
    <source>
        <dbReference type="ARBA" id="ARBA00022691"/>
    </source>
</evidence>
<feature type="region of interest" description="Disordered" evidence="10">
    <location>
        <begin position="384"/>
        <end position="405"/>
    </location>
</feature>
<dbReference type="Gramene" id="PRQ41177">
    <property type="protein sequence ID" value="PRQ41177"/>
    <property type="gene ID" value="RchiOBHm_Chr4g0444071"/>
</dbReference>
<dbReference type="STRING" id="74649.A0A2P6R405"/>
<dbReference type="SMART" id="SM00298">
    <property type="entry name" value="CHROMO"/>
    <property type="match status" value="1"/>
</dbReference>
<keyword evidence="5 9" id="KW-0949">S-adenosyl-L-methionine</keyword>
<dbReference type="SMART" id="SM00439">
    <property type="entry name" value="BAH"/>
    <property type="match status" value="1"/>
</dbReference>
<evidence type="ECO:0000256" key="7">
    <source>
        <dbReference type="ARBA" id="ARBA00023242"/>
    </source>
</evidence>
<dbReference type="InterPro" id="IPR001025">
    <property type="entry name" value="BAH_dom"/>
</dbReference>
<feature type="active site" evidence="9">
    <location>
        <position position="486"/>
    </location>
</feature>
<dbReference type="OMA" id="HDVMEYT"/>
<dbReference type="GO" id="GO:0003677">
    <property type="term" value="F:DNA binding"/>
    <property type="evidence" value="ECO:0007669"/>
    <property type="project" value="UniProtKB-KW"/>
</dbReference>
<gene>
    <name evidence="13" type="ORF">RchiOBHm_Chr4g0444071</name>
</gene>
<dbReference type="InterPro" id="IPR023780">
    <property type="entry name" value="Chromo_domain"/>
</dbReference>
<dbReference type="PROSITE" id="PS51679">
    <property type="entry name" value="SAM_MT_C5"/>
    <property type="match status" value="1"/>
</dbReference>
<dbReference type="EC" id="2.1.1.37" evidence="2"/>
<dbReference type="GO" id="GO:0003682">
    <property type="term" value="F:chromatin binding"/>
    <property type="evidence" value="ECO:0007669"/>
    <property type="project" value="InterPro"/>
</dbReference>
<dbReference type="CDD" id="cd18635">
    <property type="entry name" value="CD_CMT3_like"/>
    <property type="match status" value="1"/>
</dbReference>
<dbReference type="PROSITE" id="PS50013">
    <property type="entry name" value="CHROMO_2"/>
    <property type="match status" value="1"/>
</dbReference>
<dbReference type="SUPFAM" id="SSF53335">
    <property type="entry name" value="S-adenosyl-L-methionine-dependent methyltransferases"/>
    <property type="match status" value="1"/>
</dbReference>
<evidence type="ECO:0000256" key="3">
    <source>
        <dbReference type="ARBA" id="ARBA00022603"/>
    </source>
</evidence>
<dbReference type="InterPro" id="IPR001525">
    <property type="entry name" value="C5_MeTfrase"/>
</dbReference>
<evidence type="ECO:0000259" key="11">
    <source>
        <dbReference type="PROSITE" id="PS50013"/>
    </source>
</evidence>
<dbReference type="InterPro" id="IPR043151">
    <property type="entry name" value="BAH_sf"/>
</dbReference>
<comment type="similarity">
    <text evidence="9">Belongs to the class I-like SAM-binding methyltransferase superfamily. C5-methyltransferase family.</text>
</comment>
<dbReference type="PRINTS" id="PR00105">
    <property type="entry name" value="C5METTRFRASE"/>
</dbReference>
<evidence type="ECO:0000256" key="6">
    <source>
        <dbReference type="ARBA" id="ARBA00023125"/>
    </source>
</evidence>
<proteinExistence type="inferred from homology"/>
<dbReference type="PROSITE" id="PS00094">
    <property type="entry name" value="C5_MTASE_1"/>
    <property type="match status" value="1"/>
</dbReference>
<dbReference type="InterPro" id="IPR018117">
    <property type="entry name" value="C5_DNA_meth_AS"/>
</dbReference>
<feature type="compositionally biased region" description="Basic and acidic residues" evidence="10">
    <location>
        <begin position="88"/>
        <end position="106"/>
    </location>
</feature>
<evidence type="ECO:0000256" key="10">
    <source>
        <dbReference type="SAM" id="MobiDB-lite"/>
    </source>
</evidence>
<dbReference type="GO" id="GO:0003886">
    <property type="term" value="F:DNA (cytosine-5-)-methyltransferase activity"/>
    <property type="evidence" value="ECO:0007669"/>
    <property type="project" value="UniProtKB-EC"/>
</dbReference>
<dbReference type="Gene3D" id="3.40.50.150">
    <property type="entry name" value="Vaccinia Virus protein VP39"/>
    <property type="match status" value="2"/>
</dbReference>
<protein>
    <recommendedName>
        <fullName evidence="2">DNA (cytosine-5-)-methyltransferase</fullName>
        <ecNumber evidence="2">2.1.1.37</ecNumber>
    </recommendedName>
</protein>
<keyword evidence="4 9" id="KW-0808">Transferase</keyword>
<dbReference type="GO" id="GO:0044027">
    <property type="term" value="P:negative regulation of gene expression via chromosomal CpG island methylation"/>
    <property type="evidence" value="ECO:0007669"/>
    <property type="project" value="TreeGrafter"/>
</dbReference>
<dbReference type="PANTHER" id="PTHR10629">
    <property type="entry name" value="CYTOSINE-SPECIFIC METHYLTRANSFERASE"/>
    <property type="match status" value="1"/>
</dbReference>
<dbReference type="InterPro" id="IPR029063">
    <property type="entry name" value="SAM-dependent_MTases_sf"/>
</dbReference>
<evidence type="ECO:0000256" key="9">
    <source>
        <dbReference type="PROSITE-ProRule" id="PRU01016"/>
    </source>
</evidence>
<dbReference type="InterPro" id="IPR016197">
    <property type="entry name" value="Chromo-like_dom_sf"/>
</dbReference>